<accession>A0ABQ0AWH9</accession>
<organism evidence="2 3">
    <name type="scientific">Enterocloster alcoholdehydrogenati</name>
    <dbReference type="NCBI Taxonomy" id="2547410"/>
    <lineage>
        <taxon>Bacteria</taxon>
        <taxon>Bacillati</taxon>
        <taxon>Bacillota</taxon>
        <taxon>Clostridia</taxon>
        <taxon>Lachnospirales</taxon>
        <taxon>Lachnospiraceae</taxon>
        <taxon>Enterocloster</taxon>
    </lineage>
</organism>
<evidence type="ECO:0000313" key="2">
    <source>
        <dbReference type="EMBL" id="GAA6268392.1"/>
    </source>
</evidence>
<gene>
    <name evidence="2" type="ORF">F130042H8_14520</name>
</gene>
<evidence type="ECO:0000256" key="1">
    <source>
        <dbReference type="SAM" id="SignalP"/>
    </source>
</evidence>
<name>A0ABQ0AWH9_9FIRM</name>
<comment type="caution">
    <text evidence="2">The sequence shown here is derived from an EMBL/GenBank/DDBJ whole genome shotgun (WGS) entry which is preliminary data.</text>
</comment>
<sequence length="292" mass="31618">MKIRKIWICSVLGAAVLAGAGCAQKQAGATVSQSAGKQETAERQKEAAEGMEPIYAAALKDGIYQIQVDSSSPMFRAEKCELTVKDGSLTARMTMSGSGYARVFMGTGEDAEKASESQWIPSEDTREGKNEFTVPVEALDRAVACSAFSKRKGTWYDRTLVFRADSLPAEAFKEGNLTTVETLGLKDGSYTAVVRLEGGSGRAGVESPANLRIMDGKALVTLVWSSPNYDYMKVGEERFEQQNTEGNSVFEIPVTAFDYKQKVIADTIAMSTPHEIEYTLIVESAGLKEVGE</sequence>
<protein>
    <recommendedName>
        <fullName evidence="4">Iron transporter</fullName>
    </recommendedName>
</protein>
<proteinExistence type="predicted"/>
<evidence type="ECO:0000313" key="3">
    <source>
        <dbReference type="Proteomes" id="UP001600894"/>
    </source>
</evidence>
<reference evidence="2 3" key="1">
    <citation type="submission" date="2024-04" db="EMBL/GenBank/DDBJ databases">
        <title>Defined microbial consortia suppress multidrug-resistant proinflammatory Enterobacteriaceae via ecological control.</title>
        <authorList>
            <person name="Furuichi M."/>
            <person name="Kawaguchi T."/>
            <person name="Pust M."/>
            <person name="Yasuma K."/>
            <person name="Plichta D."/>
            <person name="Hasegawa N."/>
            <person name="Ohya T."/>
            <person name="Bhattarai S."/>
            <person name="Sasajima S."/>
            <person name="Aoto Y."/>
            <person name="Tuganbaev T."/>
            <person name="Yaginuma M."/>
            <person name="Ueda M."/>
            <person name="Okahashi N."/>
            <person name="Amafuji K."/>
            <person name="Kiridooshi Y."/>
            <person name="Sugita K."/>
            <person name="Strazar M."/>
            <person name="Skelly A."/>
            <person name="Suda W."/>
            <person name="Hattori M."/>
            <person name="Nakamoto N."/>
            <person name="Caballero S."/>
            <person name="Norman J."/>
            <person name="Olle B."/>
            <person name="Tanoue T."/>
            <person name="Arita M."/>
            <person name="Bucci V."/>
            <person name="Atarashi K."/>
            <person name="Xavier R."/>
            <person name="Honda K."/>
        </authorList>
    </citation>
    <scope>NUCLEOTIDE SEQUENCE [LARGE SCALE GENOMIC DNA]</scope>
    <source>
        <strain evidence="3">f13</strain>
    </source>
</reference>
<feature type="chain" id="PRO_5046927151" description="Iron transporter" evidence="1">
    <location>
        <begin position="21"/>
        <end position="292"/>
    </location>
</feature>
<dbReference type="PROSITE" id="PS51257">
    <property type="entry name" value="PROKAR_LIPOPROTEIN"/>
    <property type="match status" value="1"/>
</dbReference>
<evidence type="ECO:0008006" key="4">
    <source>
        <dbReference type="Google" id="ProtNLM"/>
    </source>
</evidence>
<feature type="signal peptide" evidence="1">
    <location>
        <begin position="1"/>
        <end position="20"/>
    </location>
</feature>
<dbReference type="RefSeq" id="WP_178302019.1">
    <property type="nucleotide sequence ID" value="NZ_BAABXL010000001.1"/>
</dbReference>
<dbReference type="EMBL" id="BAABXL010000001">
    <property type="protein sequence ID" value="GAA6268392.1"/>
    <property type="molecule type" value="Genomic_DNA"/>
</dbReference>
<keyword evidence="1" id="KW-0732">Signal</keyword>
<keyword evidence="3" id="KW-1185">Reference proteome</keyword>
<dbReference type="Proteomes" id="UP001600894">
    <property type="component" value="Unassembled WGS sequence"/>
</dbReference>